<name>A0A3N4HTW3_ASCIM</name>
<sequence>MSLLSEPDPSDRRRHFSDTPQLRPIYLPFPLHPESPPYDHIKGSPLRMLKLVATQLAVSRDHERPDFMKLSILSEGETHITIQFRTGLIFTLTEPAPGKAKVRRLSFIRPADTTIRSLSPEMLC</sequence>
<dbReference type="AlphaFoldDB" id="A0A3N4HTW3"/>
<reference evidence="1 2" key="1">
    <citation type="journal article" date="2018" name="Nat. Ecol. Evol.">
        <title>Pezizomycetes genomes reveal the molecular basis of ectomycorrhizal truffle lifestyle.</title>
        <authorList>
            <person name="Murat C."/>
            <person name="Payen T."/>
            <person name="Noel B."/>
            <person name="Kuo A."/>
            <person name="Morin E."/>
            <person name="Chen J."/>
            <person name="Kohler A."/>
            <person name="Krizsan K."/>
            <person name="Balestrini R."/>
            <person name="Da Silva C."/>
            <person name="Montanini B."/>
            <person name="Hainaut M."/>
            <person name="Levati E."/>
            <person name="Barry K.W."/>
            <person name="Belfiori B."/>
            <person name="Cichocki N."/>
            <person name="Clum A."/>
            <person name="Dockter R.B."/>
            <person name="Fauchery L."/>
            <person name="Guy J."/>
            <person name="Iotti M."/>
            <person name="Le Tacon F."/>
            <person name="Lindquist E.A."/>
            <person name="Lipzen A."/>
            <person name="Malagnac F."/>
            <person name="Mello A."/>
            <person name="Molinier V."/>
            <person name="Miyauchi S."/>
            <person name="Poulain J."/>
            <person name="Riccioni C."/>
            <person name="Rubini A."/>
            <person name="Sitrit Y."/>
            <person name="Splivallo R."/>
            <person name="Traeger S."/>
            <person name="Wang M."/>
            <person name="Zifcakova L."/>
            <person name="Wipf D."/>
            <person name="Zambonelli A."/>
            <person name="Paolocci F."/>
            <person name="Nowrousian M."/>
            <person name="Ottonello S."/>
            <person name="Baldrian P."/>
            <person name="Spatafora J.W."/>
            <person name="Henrissat B."/>
            <person name="Nagy L.G."/>
            <person name="Aury J.M."/>
            <person name="Wincker P."/>
            <person name="Grigoriev I.V."/>
            <person name="Bonfante P."/>
            <person name="Martin F.M."/>
        </authorList>
    </citation>
    <scope>NUCLEOTIDE SEQUENCE [LARGE SCALE GENOMIC DNA]</scope>
    <source>
        <strain evidence="1 2">RN42</strain>
    </source>
</reference>
<keyword evidence="2" id="KW-1185">Reference proteome</keyword>
<dbReference type="Proteomes" id="UP000275078">
    <property type="component" value="Unassembled WGS sequence"/>
</dbReference>
<proteinExistence type="predicted"/>
<accession>A0A3N4HTW3</accession>
<protein>
    <submittedName>
        <fullName evidence="1">Uncharacterized protein</fullName>
    </submittedName>
</protein>
<organism evidence="1 2">
    <name type="scientific">Ascobolus immersus RN42</name>
    <dbReference type="NCBI Taxonomy" id="1160509"/>
    <lineage>
        <taxon>Eukaryota</taxon>
        <taxon>Fungi</taxon>
        <taxon>Dikarya</taxon>
        <taxon>Ascomycota</taxon>
        <taxon>Pezizomycotina</taxon>
        <taxon>Pezizomycetes</taxon>
        <taxon>Pezizales</taxon>
        <taxon>Ascobolaceae</taxon>
        <taxon>Ascobolus</taxon>
    </lineage>
</organism>
<dbReference type="EMBL" id="ML119764">
    <property type="protein sequence ID" value="RPA75431.1"/>
    <property type="molecule type" value="Genomic_DNA"/>
</dbReference>
<gene>
    <name evidence="1" type="ORF">BJ508DRAFT_332146</name>
</gene>
<evidence type="ECO:0000313" key="2">
    <source>
        <dbReference type="Proteomes" id="UP000275078"/>
    </source>
</evidence>
<evidence type="ECO:0000313" key="1">
    <source>
        <dbReference type="EMBL" id="RPA75431.1"/>
    </source>
</evidence>